<name>A0A5F2C415_9LEPT</name>
<proteinExistence type="predicted"/>
<dbReference type="RefSeq" id="WP_135626722.1">
    <property type="nucleotide sequence ID" value="NZ_RQGU01000086.1"/>
</dbReference>
<evidence type="ECO:0000313" key="1">
    <source>
        <dbReference type="EMBL" id="TGM13545.1"/>
    </source>
</evidence>
<dbReference type="EMBL" id="RQGU01000086">
    <property type="protein sequence ID" value="TGM22115.1"/>
    <property type="molecule type" value="Genomic_DNA"/>
</dbReference>
<organism evidence="1 3">
    <name type="scientific">Leptospira selangorensis</name>
    <dbReference type="NCBI Taxonomy" id="2484982"/>
    <lineage>
        <taxon>Bacteria</taxon>
        <taxon>Pseudomonadati</taxon>
        <taxon>Spirochaetota</taxon>
        <taxon>Spirochaetia</taxon>
        <taxon>Leptospirales</taxon>
        <taxon>Leptospiraceae</taxon>
        <taxon>Leptospira</taxon>
    </lineage>
</organism>
<dbReference type="AlphaFoldDB" id="A0A5F2C415"/>
<dbReference type="Proteomes" id="UP000298057">
    <property type="component" value="Unassembled WGS sequence"/>
</dbReference>
<reference evidence="2" key="1">
    <citation type="submission" date="2018-10" db="EMBL/GenBank/DDBJ databases">
        <authorList>
            <person name="Vincent A.T."/>
            <person name="Schiettekatte O."/>
            <person name="Bourhy P."/>
            <person name="Veyrier F.J."/>
            <person name="Picardeau M."/>
        </authorList>
    </citation>
    <scope>NUCLEOTIDE SEQUENCE</scope>
    <source>
        <strain evidence="2">201702406</strain>
    </source>
</reference>
<accession>A0A5F2C415</accession>
<reference evidence="3 4" key="2">
    <citation type="journal article" date="2019" name="PLoS Negl. Trop. Dis.">
        <title>Revisiting the worldwide diversity of Leptospira species in the environment.</title>
        <authorList>
            <person name="Vincent A.T."/>
            <person name="Schiettekatte O."/>
            <person name="Bourhy P."/>
            <person name="Veyrier F.J."/>
            <person name="Picardeau M."/>
        </authorList>
    </citation>
    <scope>NUCLEOTIDE SEQUENCE [LARGE SCALE GENOMIC DNA]</scope>
    <source>
        <strain evidence="1 3">201702405</strain>
        <strain evidence="4">201702406</strain>
    </source>
</reference>
<sequence length="297" mass="34542">MESINSKEIYNEIDLINLSDDLVPQKIEEKVLETLSNSIEKKSVLGMDIVGYSQYSTERQVLVPILFRSIYWLTCRNIIESESFFFPEYKNEEKFTENFIDTGDGGFQIFENPIQSLIFSIYLQLNIKRYNSQGRNKNLRLFLGKVNFRFSITFDDIYKIDESYYGTAIINCARILSKDSLDRFLIDEKTFDWFDHHLHGIENLKNLEKEDLPKIDFFSSHDNAKITSLLANKDDKESAFVSSDVQRIGNIRSKNSIISIYNYHAQVMLFSRDHVLADKFSKFTCTLGNLNLSGITD</sequence>
<evidence type="ECO:0000313" key="2">
    <source>
        <dbReference type="EMBL" id="TGM22115.1"/>
    </source>
</evidence>
<protein>
    <submittedName>
        <fullName evidence="1">Uncharacterized protein</fullName>
    </submittedName>
</protein>
<gene>
    <name evidence="1" type="ORF">EHQ81_11985</name>
    <name evidence="2" type="ORF">EHQ82_06740</name>
</gene>
<dbReference type="Proteomes" id="UP000297832">
    <property type="component" value="Unassembled WGS sequence"/>
</dbReference>
<evidence type="ECO:0000313" key="4">
    <source>
        <dbReference type="Proteomes" id="UP000298057"/>
    </source>
</evidence>
<comment type="caution">
    <text evidence="1">The sequence shown here is derived from an EMBL/GenBank/DDBJ whole genome shotgun (WGS) entry which is preliminary data.</text>
</comment>
<keyword evidence="4" id="KW-1185">Reference proteome</keyword>
<dbReference type="InterPro" id="IPR029787">
    <property type="entry name" value="Nucleotide_cyclase"/>
</dbReference>
<evidence type="ECO:0000313" key="3">
    <source>
        <dbReference type="Proteomes" id="UP000297832"/>
    </source>
</evidence>
<dbReference type="EMBL" id="RQGV01000012">
    <property type="protein sequence ID" value="TGM13545.1"/>
    <property type="molecule type" value="Genomic_DNA"/>
</dbReference>
<dbReference type="SUPFAM" id="SSF55073">
    <property type="entry name" value="Nucleotide cyclase"/>
    <property type="match status" value="1"/>
</dbReference>